<accession>A0ABD5M0Q3</accession>
<name>A0ABD5M0Q3_PROMI</name>
<gene>
    <name evidence="1" type="ORF">I3679_020020</name>
</gene>
<dbReference type="AlphaFoldDB" id="A0ABD5M0Q3"/>
<comment type="caution">
    <text evidence="1">The sequence shown here is derived from an EMBL/GenBank/DDBJ whole genome shotgun (WGS) entry which is preliminary data.</text>
</comment>
<organism evidence="1">
    <name type="scientific">Proteus mirabilis</name>
    <dbReference type="NCBI Taxonomy" id="584"/>
    <lineage>
        <taxon>Bacteria</taxon>
        <taxon>Pseudomonadati</taxon>
        <taxon>Pseudomonadota</taxon>
        <taxon>Gammaproteobacteria</taxon>
        <taxon>Enterobacterales</taxon>
        <taxon>Morganellaceae</taxon>
        <taxon>Proteus</taxon>
    </lineage>
</organism>
<protein>
    <submittedName>
        <fullName evidence="1">Uncharacterized protein</fullName>
    </submittedName>
</protein>
<sequence>MPIGESFGINFKGDISNNATGYKDIYINMIEDYRNYPKFYHKYSF</sequence>
<dbReference type="EMBL" id="JADQCH020000002">
    <property type="protein sequence ID" value="MEY2345249.1"/>
    <property type="molecule type" value="Genomic_DNA"/>
</dbReference>
<evidence type="ECO:0000313" key="1">
    <source>
        <dbReference type="EMBL" id="MEY2345249.1"/>
    </source>
</evidence>
<reference evidence="1" key="1">
    <citation type="submission" date="2021-05" db="EMBL/GenBank/DDBJ databases">
        <title>First report of NDM-5 and VEB-6 producing Proteus mirabilis isolated from blood of a sepsis patient in Kolkata, India.</title>
        <authorList>
            <person name="Halder G."/>
            <person name="Chaudhuri B."/>
            <person name="Dutta S."/>
        </authorList>
    </citation>
    <scope>NUCLEOTIDE SEQUENCE [LARGE SCALE GENOMIC DNA]</scope>
    <source>
        <strain evidence="1">7049</strain>
    </source>
</reference>
<proteinExistence type="predicted"/>